<dbReference type="InterPro" id="IPR043128">
    <property type="entry name" value="Rev_trsase/Diguanyl_cyclase"/>
</dbReference>
<name>A0A934W5K5_9BURK</name>
<evidence type="ECO:0000313" key="4">
    <source>
        <dbReference type="Proteomes" id="UP000622890"/>
    </source>
</evidence>
<dbReference type="PROSITE" id="PS50887">
    <property type="entry name" value="GGDEF"/>
    <property type="match status" value="1"/>
</dbReference>
<feature type="region of interest" description="Disordered" evidence="1">
    <location>
        <begin position="1"/>
        <end position="21"/>
    </location>
</feature>
<dbReference type="AlphaFoldDB" id="A0A934W5K5"/>
<protein>
    <submittedName>
        <fullName evidence="3">GAF domain-containing protein</fullName>
    </submittedName>
</protein>
<feature type="domain" description="GGDEF" evidence="2">
    <location>
        <begin position="195"/>
        <end position="315"/>
    </location>
</feature>
<dbReference type="SUPFAM" id="SSF55073">
    <property type="entry name" value="Nucleotide cyclase"/>
    <property type="match status" value="1"/>
</dbReference>
<gene>
    <name evidence="3" type="ORF">JJB74_05290</name>
</gene>
<evidence type="ECO:0000256" key="1">
    <source>
        <dbReference type="SAM" id="MobiDB-lite"/>
    </source>
</evidence>
<dbReference type="EMBL" id="JAEPBG010000002">
    <property type="protein sequence ID" value="MBK4734020.1"/>
    <property type="molecule type" value="Genomic_DNA"/>
</dbReference>
<accession>A0A934W5K5</accession>
<organism evidence="3 4">
    <name type="scientific">Noviherbaspirillum pedocola</name>
    <dbReference type="NCBI Taxonomy" id="2801341"/>
    <lineage>
        <taxon>Bacteria</taxon>
        <taxon>Pseudomonadati</taxon>
        <taxon>Pseudomonadota</taxon>
        <taxon>Betaproteobacteria</taxon>
        <taxon>Burkholderiales</taxon>
        <taxon>Oxalobacteraceae</taxon>
        <taxon>Noviherbaspirillum</taxon>
    </lineage>
</organism>
<dbReference type="InterPro" id="IPR000160">
    <property type="entry name" value="GGDEF_dom"/>
</dbReference>
<dbReference type="InterPro" id="IPR029787">
    <property type="entry name" value="Nucleotide_cyclase"/>
</dbReference>
<keyword evidence="4" id="KW-1185">Reference proteome</keyword>
<dbReference type="Proteomes" id="UP000622890">
    <property type="component" value="Unassembled WGS sequence"/>
</dbReference>
<proteinExistence type="predicted"/>
<dbReference type="Pfam" id="PF00990">
    <property type="entry name" value="GGDEF"/>
    <property type="match status" value="1"/>
</dbReference>
<dbReference type="InterPro" id="IPR003018">
    <property type="entry name" value="GAF"/>
</dbReference>
<evidence type="ECO:0000259" key="2">
    <source>
        <dbReference type="PROSITE" id="PS50887"/>
    </source>
</evidence>
<reference evidence="3" key="1">
    <citation type="submission" date="2021-01" db="EMBL/GenBank/DDBJ databases">
        <title>Genome sequence of strain Noviherbaspirillum sp. DKR-6.</title>
        <authorList>
            <person name="Chaudhary D.K."/>
        </authorList>
    </citation>
    <scope>NUCLEOTIDE SEQUENCE</scope>
    <source>
        <strain evidence="3">DKR-6</strain>
    </source>
</reference>
<evidence type="ECO:0000313" key="3">
    <source>
        <dbReference type="EMBL" id="MBK4734020.1"/>
    </source>
</evidence>
<dbReference type="Gene3D" id="3.30.70.270">
    <property type="match status" value="1"/>
</dbReference>
<dbReference type="RefSeq" id="WP_200590805.1">
    <property type="nucleotide sequence ID" value="NZ_JAEPBG010000002.1"/>
</dbReference>
<dbReference type="SUPFAM" id="SSF55781">
    <property type="entry name" value="GAF domain-like"/>
    <property type="match status" value="1"/>
</dbReference>
<comment type="caution">
    <text evidence="3">The sequence shown here is derived from an EMBL/GenBank/DDBJ whole genome shotgun (WGS) entry which is preliminary data.</text>
</comment>
<dbReference type="Pfam" id="PF01590">
    <property type="entry name" value="GAF"/>
    <property type="match status" value="1"/>
</dbReference>
<dbReference type="InterPro" id="IPR029016">
    <property type="entry name" value="GAF-like_dom_sf"/>
</dbReference>
<dbReference type="Gene3D" id="3.30.450.40">
    <property type="match status" value="1"/>
</dbReference>
<feature type="compositionally biased region" description="Pro residues" evidence="1">
    <location>
        <begin position="1"/>
        <end position="13"/>
    </location>
</feature>
<sequence length="315" mass="34222">MHVPPVEPEPPGDGVPDNTRPFSSLGESLNILLGSLREMVPLKRWSAARHDEAGWTLLDSAAREAAVREGQNTPELVCLRLAEDMKPRFIADAVAADDNADTAALAAAGIAACIICPLISRRGELLGAIFATDTRAQPAYSAAQRRLVVGLARTLSTLFAYSLRHEEPREARIPDNEPFAGLPNLHAWQSAMEDEEAALVETDEDALAIMIEVDEGPNPDFTETELAMAHHGALLKTYLRDQDRVARIGRNHFALLLRNLSGEQAQAMLDKIAAALRHAGATAAIGCALRRASGTLPEAFRIADIRMYNEKLRRG</sequence>